<evidence type="ECO:0000259" key="10">
    <source>
        <dbReference type="Pfam" id="PF00251"/>
    </source>
</evidence>
<dbReference type="Gene3D" id="2.115.10.20">
    <property type="entry name" value="Glycosyl hydrolase domain, family 43"/>
    <property type="match status" value="1"/>
</dbReference>
<keyword evidence="9" id="KW-0963">Cytoplasm</keyword>
<protein>
    <recommendedName>
        <fullName evidence="4 8">Sucrose-6-phosphate hydrolase</fullName>
        <ecNumber evidence="3 8">3.2.1.26</ecNumber>
    </recommendedName>
    <alternativeName>
        <fullName evidence="7 9">Invertase</fullName>
    </alternativeName>
</protein>
<dbReference type="PANTHER" id="PTHR43101">
    <property type="entry name" value="BETA-FRUCTOSIDASE"/>
    <property type="match status" value="1"/>
</dbReference>
<comment type="catalytic activity">
    <reaction evidence="8">
        <text>Hydrolysis of terminal non-reducing beta-D-fructofuranoside residues in beta-D-fructofuranosides.</text>
        <dbReference type="EC" id="3.2.1.26"/>
    </reaction>
</comment>
<evidence type="ECO:0000313" key="13">
    <source>
        <dbReference type="Proteomes" id="UP001213680"/>
    </source>
</evidence>
<dbReference type="InterPro" id="IPR018053">
    <property type="entry name" value="Glyco_hydro_32_AS"/>
</dbReference>
<dbReference type="CDD" id="cd18623">
    <property type="entry name" value="GH32_ScrB-like"/>
    <property type="match status" value="1"/>
</dbReference>
<dbReference type="EMBL" id="CP118099">
    <property type="protein sequence ID" value="WDH75504.1"/>
    <property type="molecule type" value="Genomic_DNA"/>
</dbReference>
<dbReference type="SUPFAM" id="SSF75005">
    <property type="entry name" value="Arabinanase/levansucrase/invertase"/>
    <property type="match status" value="1"/>
</dbReference>
<evidence type="ECO:0000256" key="4">
    <source>
        <dbReference type="ARBA" id="ARBA00019623"/>
    </source>
</evidence>
<feature type="domain" description="Glycosyl hydrolase family 32 N-terminal" evidence="10">
    <location>
        <begin position="8"/>
        <end position="310"/>
    </location>
</feature>
<comment type="similarity">
    <text evidence="2 8">Belongs to the glycosyl hydrolase 32 family.</text>
</comment>
<evidence type="ECO:0000256" key="2">
    <source>
        <dbReference type="ARBA" id="ARBA00009902"/>
    </source>
</evidence>
<dbReference type="InterPro" id="IPR023296">
    <property type="entry name" value="Glyco_hydro_beta-prop_sf"/>
</dbReference>
<evidence type="ECO:0000256" key="3">
    <source>
        <dbReference type="ARBA" id="ARBA00012758"/>
    </source>
</evidence>
<comment type="subcellular location">
    <subcellularLocation>
        <location evidence="9">Cytoplasm</location>
    </subcellularLocation>
</comment>
<dbReference type="InterPro" id="IPR013320">
    <property type="entry name" value="ConA-like_dom_sf"/>
</dbReference>
<evidence type="ECO:0000256" key="5">
    <source>
        <dbReference type="ARBA" id="ARBA00022801"/>
    </source>
</evidence>
<reference evidence="12 13" key="1">
    <citation type="submission" date="2023-02" db="EMBL/GenBank/DDBJ databases">
        <title>A bacterium isolated from plastisphere.</title>
        <authorList>
            <person name="Sun Y."/>
        </authorList>
    </citation>
    <scope>NUCLEOTIDE SEQUENCE [LARGE SCALE GENOMIC DNA]</scope>
    <source>
        <strain evidence="13">a-1</strain>
    </source>
</reference>
<dbReference type="InterPro" id="IPR001362">
    <property type="entry name" value="Glyco_hydro_32"/>
</dbReference>
<name>A0ABY7WXB9_9BACL</name>
<dbReference type="SUPFAM" id="SSF49899">
    <property type="entry name" value="Concanavalin A-like lectins/glucanases"/>
    <property type="match status" value="1"/>
</dbReference>
<evidence type="ECO:0000256" key="9">
    <source>
        <dbReference type="RuleBase" id="RU365015"/>
    </source>
</evidence>
<sequence>MTYRPLYHFAPSFGWMNDPNGLCQFNGVYHLFYQYHPFGVEWDDMHWGHATSTNLVHWEHKPIALRPGDDYDKDGVFSGSALVKDGVLHLYYTGNTWLDEKRETLRQVQCLATSTDGITFQKSARNPLISGIPARGNAHVRDPKVWGDDRQYYMVLGTRDETDGKVILYESDDALHWRERGIIAGETGQHGWMWECPDLFHLDGHEILLLSPQGMEIEGDRYQNLHQCGYFIGGLDVTTPCFTHGSFTELDYGHDFYAAQTFLDDNGRRILIAWNAMWERDWPEQQEGWTNQMTIPRELTVKNGRLWMKPVEELKSLRQSSISLESDSFTGKAFELEFDVKGTFQFSGFEGTVTLSATDDHIQLTRDNERRRINERCERMRIFVDSSSIEVFVNEGEYVFSSRIYPVDHSLRHHLNGEVSNIILHSFE</sequence>
<comment type="pathway">
    <text evidence="1 9">Glycan biosynthesis; sucrose metabolism.</text>
</comment>
<keyword evidence="9" id="KW-0119">Carbohydrate metabolism</keyword>
<dbReference type="Proteomes" id="UP001213680">
    <property type="component" value="Chromosome"/>
</dbReference>
<evidence type="ECO:0000313" key="12">
    <source>
        <dbReference type="EMBL" id="WDH75504.1"/>
    </source>
</evidence>
<proteinExistence type="inferred from homology"/>
<dbReference type="SMART" id="SM00640">
    <property type="entry name" value="Glyco_32"/>
    <property type="match status" value="1"/>
</dbReference>
<keyword evidence="6 8" id="KW-0326">Glycosidase</keyword>
<comment type="function">
    <text evidence="9">Enables the bacterium to metabolize sucrose as a sole carbon source.</text>
</comment>
<gene>
    <name evidence="12" type="ORF">PTI97_11820</name>
</gene>
<evidence type="ECO:0000256" key="8">
    <source>
        <dbReference type="RuleBase" id="RU362110"/>
    </source>
</evidence>
<dbReference type="GO" id="GO:0016787">
    <property type="term" value="F:hydrolase activity"/>
    <property type="evidence" value="ECO:0007669"/>
    <property type="project" value="UniProtKB-KW"/>
</dbReference>
<evidence type="ECO:0000256" key="7">
    <source>
        <dbReference type="ARBA" id="ARBA00033367"/>
    </source>
</evidence>
<organism evidence="12 13">
    <name type="scientific">Exiguobacterium marinum</name>
    <dbReference type="NCBI Taxonomy" id="273528"/>
    <lineage>
        <taxon>Bacteria</taxon>
        <taxon>Bacillati</taxon>
        <taxon>Bacillota</taxon>
        <taxon>Bacilli</taxon>
        <taxon>Bacillales</taxon>
        <taxon>Bacillales Family XII. Incertae Sedis</taxon>
        <taxon>Exiguobacterium</taxon>
    </lineage>
</organism>
<dbReference type="Pfam" id="PF00251">
    <property type="entry name" value="Glyco_hydro_32N"/>
    <property type="match status" value="1"/>
</dbReference>
<dbReference type="RefSeq" id="WP_026825131.1">
    <property type="nucleotide sequence ID" value="NZ_CP118099.1"/>
</dbReference>
<evidence type="ECO:0000256" key="1">
    <source>
        <dbReference type="ARBA" id="ARBA00004914"/>
    </source>
</evidence>
<dbReference type="InterPro" id="IPR013189">
    <property type="entry name" value="Glyco_hydro_32_C"/>
</dbReference>
<evidence type="ECO:0000259" key="11">
    <source>
        <dbReference type="Pfam" id="PF08244"/>
    </source>
</evidence>
<keyword evidence="13" id="KW-1185">Reference proteome</keyword>
<dbReference type="Gene3D" id="2.60.120.560">
    <property type="entry name" value="Exo-inulinase, domain 1"/>
    <property type="match status" value="1"/>
</dbReference>
<feature type="domain" description="Glycosyl hydrolase family 32 C-terminal" evidence="11">
    <location>
        <begin position="374"/>
        <end position="412"/>
    </location>
</feature>
<dbReference type="InterPro" id="IPR006232">
    <property type="entry name" value="Suc6P_hydrolase"/>
</dbReference>
<dbReference type="PANTHER" id="PTHR43101:SF1">
    <property type="entry name" value="BETA-FRUCTOSIDASE"/>
    <property type="match status" value="1"/>
</dbReference>
<accession>A0ABY7WXB9</accession>
<dbReference type="EC" id="3.2.1.26" evidence="3 8"/>
<keyword evidence="5 8" id="KW-0378">Hydrolase</keyword>
<dbReference type="Pfam" id="PF08244">
    <property type="entry name" value="Glyco_hydro_32C"/>
    <property type="match status" value="1"/>
</dbReference>
<evidence type="ECO:0000256" key="6">
    <source>
        <dbReference type="ARBA" id="ARBA00023295"/>
    </source>
</evidence>
<dbReference type="PROSITE" id="PS00609">
    <property type="entry name" value="GLYCOSYL_HYDROL_F32"/>
    <property type="match status" value="1"/>
</dbReference>
<dbReference type="InterPro" id="IPR051214">
    <property type="entry name" value="GH32_Enzymes"/>
</dbReference>
<dbReference type="NCBIfam" id="TIGR01322">
    <property type="entry name" value="scrB_fam"/>
    <property type="match status" value="1"/>
</dbReference>
<dbReference type="InterPro" id="IPR013148">
    <property type="entry name" value="Glyco_hydro_32_N"/>
</dbReference>